<dbReference type="PANTHER" id="PTHR30469">
    <property type="entry name" value="MULTIDRUG RESISTANCE PROTEIN MDTA"/>
    <property type="match status" value="1"/>
</dbReference>
<sequence>MKRALPWLAAAVVVALLASGLWRGLKTQQQRQQALAQAEQAKAQAVYQLAASDAITVAPQTLVLSLPISGTVQAVHTAIIKARIAGELQQLQLREGDPVQAGQVVARVDSTESQARLAQAQQQADAARAQQDIQQRQYDNNRALANQGFISATALESSQSQLQAAQANYLAARSAADVLRKNLSDTVLRSPIQGQVARKWVSNGEKVGPDANVLEIVDLRELELQAQMPAADSLQLRLGQTAQLQVDGSGQTVSAQVVRINPQADASSRSVTVYLRIAPPAAPAGAAAPALRQGLYLQGQLATGELQTLAVPLAAVRTDKPEPYVQLLSPNGGSGERSDTLRVQHQPVVLGARSQRDGKTWVAVTQGLQAGQRILGGQVGQLRAATPVRLAPAPDAAPKHAPKSAAPPPSALPAS</sequence>
<reference evidence="6" key="1">
    <citation type="submission" date="2022-09" db="EMBL/GenBank/DDBJ databases">
        <title>Bacterial diversity in gut of crayfish and pufferfish.</title>
        <authorList>
            <person name="Huang Y."/>
        </authorList>
    </citation>
    <scope>NUCLEOTIDE SEQUENCE</scope>
    <source>
        <strain evidence="6">PR12</strain>
    </source>
</reference>
<protein>
    <submittedName>
        <fullName evidence="6">Efflux RND transporter periplasmic adaptor subunit</fullName>
    </submittedName>
</protein>
<gene>
    <name evidence="6" type="ORF">N4T19_05355</name>
</gene>
<dbReference type="InterPro" id="IPR058647">
    <property type="entry name" value="BSH_CzcB-like"/>
</dbReference>
<dbReference type="Gene3D" id="2.40.420.20">
    <property type="match status" value="1"/>
</dbReference>
<evidence type="ECO:0000259" key="5">
    <source>
        <dbReference type="Pfam" id="PF25973"/>
    </source>
</evidence>
<organism evidence="6 7">
    <name type="scientific">Comamonas squillarum</name>
    <dbReference type="NCBI Taxonomy" id="2977320"/>
    <lineage>
        <taxon>Bacteria</taxon>
        <taxon>Pseudomonadati</taxon>
        <taxon>Pseudomonadota</taxon>
        <taxon>Betaproteobacteria</taxon>
        <taxon>Burkholderiales</taxon>
        <taxon>Comamonadaceae</taxon>
        <taxon>Comamonas</taxon>
    </lineage>
</organism>
<feature type="domain" description="CzcB-like barrel-sandwich hybrid" evidence="5">
    <location>
        <begin position="77"/>
        <end position="218"/>
    </location>
</feature>
<feature type="region of interest" description="Disordered" evidence="3">
    <location>
        <begin position="389"/>
        <end position="415"/>
    </location>
</feature>
<dbReference type="Pfam" id="PF25954">
    <property type="entry name" value="Beta-barrel_RND_2"/>
    <property type="match status" value="1"/>
</dbReference>
<dbReference type="Proteomes" id="UP001058290">
    <property type="component" value="Chromosome"/>
</dbReference>
<dbReference type="InterPro" id="IPR058792">
    <property type="entry name" value="Beta-barrel_RND_2"/>
</dbReference>
<keyword evidence="2" id="KW-0175">Coiled coil</keyword>
<dbReference type="Gene3D" id="2.40.30.170">
    <property type="match status" value="1"/>
</dbReference>
<name>A0ABY6A0Q6_9BURK</name>
<dbReference type="Pfam" id="PF25973">
    <property type="entry name" value="BSH_CzcB"/>
    <property type="match status" value="1"/>
</dbReference>
<dbReference type="EMBL" id="CP104377">
    <property type="protein sequence ID" value="UXC19549.1"/>
    <property type="molecule type" value="Genomic_DNA"/>
</dbReference>
<evidence type="ECO:0000259" key="4">
    <source>
        <dbReference type="Pfam" id="PF25954"/>
    </source>
</evidence>
<feature type="coiled-coil region" evidence="2">
    <location>
        <begin position="110"/>
        <end position="137"/>
    </location>
</feature>
<evidence type="ECO:0000256" key="3">
    <source>
        <dbReference type="SAM" id="MobiDB-lite"/>
    </source>
</evidence>
<evidence type="ECO:0000256" key="2">
    <source>
        <dbReference type="SAM" id="Coils"/>
    </source>
</evidence>
<dbReference type="RefSeq" id="WP_260719630.1">
    <property type="nucleotide sequence ID" value="NZ_CP104377.1"/>
</dbReference>
<evidence type="ECO:0000256" key="1">
    <source>
        <dbReference type="ARBA" id="ARBA00009477"/>
    </source>
</evidence>
<dbReference type="Gene3D" id="2.40.50.100">
    <property type="match status" value="1"/>
</dbReference>
<dbReference type="Gene3D" id="1.10.287.470">
    <property type="entry name" value="Helix hairpin bin"/>
    <property type="match status" value="1"/>
</dbReference>
<dbReference type="PANTHER" id="PTHR30469:SF15">
    <property type="entry name" value="HLYD FAMILY OF SECRETION PROTEINS"/>
    <property type="match status" value="1"/>
</dbReference>
<dbReference type="SUPFAM" id="SSF111369">
    <property type="entry name" value="HlyD-like secretion proteins"/>
    <property type="match status" value="1"/>
</dbReference>
<dbReference type="InterPro" id="IPR006143">
    <property type="entry name" value="RND_pump_MFP"/>
</dbReference>
<dbReference type="NCBIfam" id="TIGR01730">
    <property type="entry name" value="RND_mfp"/>
    <property type="match status" value="1"/>
</dbReference>
<feature type="compositionally biased region" description="Pro residues" evidence="3">
    <location>
        <begin position="405"/>
        <end position="415"/>
    </location>
</feature>
<evidence type="ECO:0000313" key="6">
    <source>
        <dbReference type="EMBL" id="UXC19549.1"/>
    </source>
</evidence>
<feature type="domain" description="CusB-like beta-barrel" evidence="4">
    <location>
        <begin position="224"/>
        <end position="280"/>
    </location>
</feature>
<keyword evidence="7" id="KW-1185">Reference proteome</keyword>
<evidence type="ECO:0000313" key="7">
    <source>
        <dbReference type="Proteomes" id="UP001058290"/>
    </source>
</evidence>
<comment type="similarity">
    <text evidence="1">Belongs to the membrane fusion protein (MFP) (TC 8.A.1) family.</text>
</comment>
<accession>A0ABY6A0Q6</accession>
<proteinExistence type="inferred from homology"/>